<dbReference type="Proteomes" id="UP000324832">
    <property type="component" value="Unassembled WGS sequence"/>
</dbReference>
<evidence type="ECO:0000256" key="1">
    <source>
        <dbReference type="SAM" id="MobiDB-lite"/>
    </source>
</evidence>
<evidence type="ECO:0000313" key="2">
    <source>
        <dbReference type="EMBL" id="VVD02448.1"/>
    </source>
</evidence>
<dbReference type="EMBL" id="FZQP02006099">
    <property type="protein sequence ID" value="VVD02448.1"/>
    <property type="molecule type" value="Genomic_DNA"/>
</dbReference>
<dbReference type="Gene3D" id="3.90.70.120">
    <property type="match status" value="1"/>
</dbReference>
<gene>
    <name evidence="2" type="ORF">LSINAPIS_LOCUS12666</name>
</gene>
<protein>
    <submittedName>
        <fullName evidence="2">Uncharacterized protein</fullName>
    </submittedName>
</protein>
<name>A0A5E4QXP2_9NEOP</name>
<accession>A0A5E4QXP2</accession>
<dbReference type="PANTHER" id="PTHR40552">
    <property type="entry name" value="AT05186P-RELATED"/>
    <property type="match status" value="1"/>
</dbReference>
<organism evidence="2 3">
    <name type="scientific">Leptidea sinapis</name>
    <dbReference type="NCBI Taxonomy" id="189913"/>
    <lineage>
        <taxon>Eukaryota</taxon>
        <taxon>Metazoa</taxon>
        <taxon>Ecdysozoa</taxon>
        <taxon>Arthropoda</taxon>
        <taxon>Hexapoda</taxon>
        <taxon>Insecta</taxon>
        <taxon>Pterygota</taxon>
        <taxon>Neoptera</taxon>
        <taxon>Endopterygota</taxon>
        <taxon>Lepidoptera</taxon>
        <taxon>Glossata</taxon>
        <taxon>Ditrysia</taxon>
        <taxon>Papilionoidea</taxon>
        <taxon>Pieridae</taxon>
        <taxon>Dismorphiinae</taxon>
        <taxon>Leptidea</taxon>
    </lineage>
</organism>
<feature type="region of interest" description="Disordered" evidence="1">
    <location>
        <begin position="278"/>
        <end position="306"/>
    </location>
</feature>
<evidence type="ECO:0000313" key="3">
    <source>
        <dbReference type="Proteomes" id="UP000324832"/>
    </source>
</evidence>
<proteinExistence type="predicted"/>
<reference evidence="2 3" key="1">
    <citation type="submission" date="2017-07" db="EMBL/GenBank/DDBJ databases">
        <authorList>
            <person name="Talla V."/>
            <person name="Backstrom N."/>
        </authorList>
    </citation>
    <scope>NUCLEOTIDE SEQUENCE [LARGE SCALE GENOMIC DNA]</scope>
</reference>
<feature type="compositionally biased region" description="Acidic residues" evidence="1">
    <location>
        <begin position="282"/>
        <end position="305"/>
    </location>
</feature>
<keyword evidence="3" id="KW-1185">Reference proteome</keyword>
<dbReference type="AlphaFoldDB" id="A0A5E4QXP2"/>
<dbReference type="PANTHER" id="PTHR40552:SF6">
    <property type="entry name" value="FI09606P-RELATED"/>
    <property type="match status" value="1"/>
</dbReference>
<sequence>MAHVVDPSGWTNDDVDETLVRGDILYQNTMEHLEKMGISLEAVKNNEEEIEEEESGPSGTLAAADVLTRFRISEYDCIETEVMDSVLSGQLNPEPGSGVLSLKDSLRQLFKEYKHAVVTARGASTAIWKHDESFYFFDPHGCDESGFPSDEPRATACLVRLKGSTADLANLIMGNLPPGKDDSFNISPVLVTTSRLHPELGAPEMKPDDEDMAGRTIALPAAAAFAAASDSVPPPFMHQDHMYNFLEILPEDLTEKFEMGANTFSIELEDPIKLPLRLPDEPAGEGEEEGEEKEIGEGLEEEEKEEPMKQIKDALFKAWNDDTKPTSVYLLYGDYHQMGVWMRAGGKVVAFDPAPTLNKGMLTSQRIKKGWWLFSL</sequence>